<organism evidence="8 9">
    <name type="scientific">Paenibacillus radicis</name>
    <name type="common">ex Gao et al. 2016</name>
    <dbReference type="NCBI Taxonomy" id="1737354"/>
    <lineage>
        <taxon>Bacteria</taxon>
        <taxon>Bacillati</taxon>
        <taxon>Bacillota</taxon>
        <taxon>Bacilli</taxon>
        <taxon>Bacillales</taxon>
        <taxon>Paenibacillaceae</taxon>
        <taxon>Paenibacillus</taxon>
    </lineage>
</organism>
<evidence type="ECO:0000256" key="5">
    <source>
        <dbReference type="ARBA" id="ARBA00022963"/>
    </source>
</evidence>
<dbReference type="PANTHER" id="PTHR43856:SF1">
    <property type="entry name" value="MITOCHONDRIAL CARDIOLIPIN HYDROLASE"/>
    <property type="match status" value="1"/>
</dbReference>
<evidence type="ECO:0000256" key="3">
    <source>
        <dbReference type="ARBA" id="ARBA00012027"/>
    </source>
</evidence>
<gene>
    <name evidence="8" type="ORF">GCM10010918_44170</name>
</gene>
<evidence type="ECO:0000313" key="9">
    <source>
        <dbReference type="Proteomes" id="UP000600247"/>
    </source>
</evidence>
<evidence type="ECO:0000256" key="6">
    <source>
        <dbReference type="ARBA" id="ARBA00023098"/>
    </source>
</evidence>
<dbReference type="SUPFAM" id="SSF56024">
    <property type="entry name" value="Phospholipase D/nuclease"/>
    <property type="match status" value="1"/>
</dbReference>
<dbReference type="RefSeq" id="WP_188891469.1">
    <property type="nucleotide sequence ID" value="NZ_BMHY01000010.1"/>
</dbReference>
<dbReference type="SMART" id="SM00155">
    <property type="entry name" value="PLDc"/>
    <property type="match status" value="1"/>
</dbReference>
<evidence type="ECO:0000256" key="4">
    <source>
        <dbReference type="ARBA" id="ARBA00022801"/>
    </source>
</evidence>
<dbReference type="PANTHER" id="PTHR43856">
    <property type="entry name" value="CARDIOLIPIN HYDROLASE"/>
    <property type="match status" value="1"/>
</dbReference>
<comment type="catalytic activity">
    <reaction evidence="1">
        <text>a 1,2-diacyl-sn-glycero-3-phosphocholine + H2O = a 1,2-diacyl-sn-glycero-3-phosphate + choline + H(+)</text>
        <dbReference type="Rhea" id="RHEA:14445"/>
        <dbReference type="ChEBI" id="CHEBI:15354"/>
        <dbReference type="ChEBI" id="CHEBI:15377"/>
        <dbReference type="ChEBI" id="CHEBI:15378"/>
        <dbReference type="ChEBI" id="CHEBI:57643"/>
        <dbReference type="ChEBI" id="CHEBI:58608"/>
        <dbReference type="EC" id="3.1.4.4"/>
    </reaction>
</comment>
<protein>
    <recommendedName>
        <fullName evidence="3">phospholipase D</fullName>
        <ecNumber evidence="3">3.1.4.4</ecNumber>
    </recommendedName>
</protein>
<comment type="caution">
    <text evidence="8">The sequence shown here is derived from an EMBL/GenBank/DDBJ whole genome shotgun (WGS) entry which is preliminary data.</text>
</comment>
<sequence>METEVYVHFDNIEEVIIRELKKTKESIKLAVAWINIPIYLETFNNLLEKKVEIELVISDDIMNKRYSSLLGKLQEKGAIVKLLKMPFERNYMHHKFCIIDNKIILTGSYNWTSNAKKNFENLMVVIDEIAVRKFNDEFKLLMKSERKLLKELINTEKCEEKKCKGTLCNVLVFEDVNHKYGHLNVSIVSVCSEDYESHSSVIKSDIETDNLIYQINDILDYYNDNEEQISDLYSISRMNDMCDYRIKKCLDNHLDDVKKYKGVTIHGIGFVEQEPFGTEGDSSEITTIKWKNKFVASFIPDKYHCDLSSV</sequence>
<reference evidence="8 9" key="1">
    <citation type="journal article" date="2014" name="Int. J. Syst. Evol. Microbiol.">
        <title>Complete genome sequence of Corynebacterium casei LMG S-19264T (=DSM 44701T), isolated from a smear-ripened cheese.</title>
        <authorList>
            <consortium name="US DOE Joint Genome Institute (JGI-PGF)"/>
            <person name="Walter F."/>
            <person name="Albersmeier A."/>
            <person name="Kalinowski J."/>
            <person name="Ruckert C."/>
        </authorList>
    </citation>
    <scope>NUCLEOTIDE SEQUENCE [LARGE SCALE GENOMIC DNA]</scope>
    <source>
        <strain evidence="8 9">CGMCC 1.15286</strain>
    </source>
</reference>
<dbReference type="EC" id="3.1.4.4" evidence="3"/>
<dbReference type="GO" id="GO:0016891">
    <property type="term" value="F:RNA endonuclease activity producing 5'-phosphomonoesters, hydrolytic mechanism"/>
    <property type="evidence" value="ECO:0007669"/>
    <property type="project" value="TreeGrafter"/>
</dbReference>
<dbReference type="GO" id="GO:0016042">
    <property type="term" value="P:lipid catabolic process"/>
    <property type="evidence" value="ECO:0007669"/>
    <property type="project" value="UniProtKB-KW"/>
</dbReference>
<dbReference type="EMBL" id="BMHY01000010">
    <property type="protein sequence ID" value="GGG82009.1"/>
    <property type="molecule type" value="Genomic_DNA"/>
</dbReference>
<dbReference type="InterPro" id="IPR051406">
    <property type="entry name" value="PLD_domain"/>
</dbReference>
<proteinExistence type="inferred from homology"/>
<keyword evidence="5" id="KW-0442">Lipid degradation</keyword>
<dbReference type="Proteomes" id="UP000600247">
    <property type="component" value="Unassembled WGS sequence"/>
</dbReference>
<comment type="similarity">
    <text evidence="2">Belongs to the phospholipase D family.</text>
</comment>
<dbReference type="CDD" id="cd09174">
    <property type="entry name" value="PLDc_Nuc_like_unchar2"/>
    <property type="match status" value="1"/>
</dbReference>
<accession>A0A917M791</accession>
<dbReference type="AlphaFoldDB" id="A0A917M791"/>
<evidence type="ECO:0000313" key="8">
    <source>
        <dbReference type="EMBL" id="GGG82009.1"/>
    </source>
</evidence>
<keyword evidence="4" id="KW-0378">Hydrolase</keyword>
<dbReference type="GO" id="GO:0006793">
    <property type="term" value="P:phosphorus metabolic process"/>
    <property type="evidence" value="ECO:0007669"/>
    <property type="project" value="UniProtKB-ARBA"/>
</dbReference>
<evidence type="ECO:0000256" key="2">
    <source>
        <dbReference type="ARBA" id="ARBA00008664"/>
    </source>
</evidence>
<name>A0A917M791_9BACL</name>
<dbReference type="InterPro" id="IPR001736">
    <property type="entry name" value="PLipase_D/transphosphatidylase"/>
</dbReference>
<dbReference type="GO" id="GO:0004630">
    <property type="term" value="F:phospholipase D activity"/>
    <property type="evidence" value="ECO:0007669"/>
    <property type="project" value="UniProtKB-EC"/>
</dbReference>
<dbReference type="PROSITE" id="PS50035">
    <property type="entry name" value="PLD"/>
    <property type="match status" value="1"/>
</dbReference>
<evidence type="ECO:0000256" key="1">
    <source>
        <dbReference type="ARBA" id="ARBA00000798"/>
    </source>
</evidence>
<dbReference type="Pfam" id="PF13091">
    <property type="entry name" value="PLDc_2"/>
    <property type="match status" value="1"/>
</dbReference>
<feature type="domain" description="PLD phosphodiesterase" evidence="7">
    <location>
        <begin position="88"/>
        <end position="115"/>
    </location>
</feature>
<evidence type="ECO:0000259" key="7">
    <source>
        <dbReference type="PROSITE" id="PS50035"/>
    </source>
</evidence>
<dbReference type="Gene3D" id="3.30.870.10">
    <property type="entry name" value="Endonuclease Chain A"/>
    <property type="match status" value="1"/>
</dbReference>
<keyword evidence="9" id="KW-1185">Reference proteome</keyword>
<dbReference type="InterPro" id="IPR025202">
    <property type="entry name" value="PLD-like_dom"/>
</dbReference>
<keyword evidence="6" id="KW-0443">Lipid metabolism</keyword>